<comment type="similarity">
    <text evidence="3 12 13">Belongs to the DapA family.</text>
</comment>
<evidence type="ECO:0000256" key="8">
    <source>
        <dbReference type="ARBA" id="ARBA00023154"/>
    </source>
</evidence>
<proteinExistence type="inferred from homology"/>
<dbReference type="InterPro" id="IPR002220">
    <property type="entry name" value="DapA-like"/>
</dbReference>
<evidence type="ECO:0000256" key="6">
    <source>
        <dbReference type="ARBA" id="ARBA00022605"/>
    </source>
</evidence>
<feature type="site" description="Part of a proton relay during catalysis" evidence="12">
    <location>
        <position position="46"/>
    </location>
</feature>
<feature type="site" description="Part of a proton relay during catalysis" evidence="12">
    <location>
        <position position="109"/>
    </location>
</feature>
<dbReference type="InterPro" id="IPR013785">
    <property type="entry name" value="Aldolase_TIM"/>
</dbReference>
<dbReference type="PANTHER" id="PTHR12128">
    <property type="entry name" value="DIHYDRODIPICOLINATE SYNTHASE"/>
    <property type="match status" value="1"/>
</dbReference>
<keyword evidence="6 12" id="KW-0028">Amino-acid biosynthesis</keyword>
<evidence type="ECO:0000256" key="11">
    <source>
        <dbReference type="ARBA" id="ARBA00047836"/>
    </source>
</evidence>
<feature type="binding site" evidence="12">
    <location>
        <position position="47"/>
    </location>
    <ligand>
        <name>pyruvate</name>
        <dbReference type="ChEBI" id="CHEBI:15361"/>
    </ligand>
</feature>
<feature type="active site" description="Proton donor/acceptor" evidence="12">
    <location>
        <position position="135"/>
    </location>
</feature>
<dbReference type="CDD" id="cd00950">
    <property type="entry name" value="DHDPS"/>
    <property type="match status" value="1"/>
</dbReference>
<dbReference type="InterPro" id="IPR020625">
    <property type="entry name" value="Schiff_base-form_aldolases_AS"/>
</dbReference>
<dbReference type="NCBIfam" id="TIGR00674">
    <property type="entry name" value="dapA"/>
    <property type="match status" value="1"/>
</dbReference>
<comment type="subunit">
    <text evidence="12">Homotetramer; dimer of dimers.</text>
</comment>
<keyword evidence="8 12" id="KW-0457">Lysine biosynthesis</keyword>
<evidence type="ECO:0000256" key="2">
    <source>
        <dbReference type="ARBA" id="ARBA00005120"/>
    </source>
</evidence>
<comment type="function">
    <text evidence="1 12">Catalyzes the condensation of (S)-aspartate-beta-semialdehyde [(S)-ASA] and pyruvate to 4-hydroxy-tetrahydrodipicolinate (HTPA).</text>
</comment>
<dbReference type="PRINTS" id="PR00146">
    <property type="entry name" value="DHPICSNTHASE"/>
</dbReference>
<comment type="caution">
    <text evidence="14">The sequence shown here is derived from an EMBL/GenBank/DDBJ whole genome shotgun (WGS) entry which is preliminary data.</text>
</comment>
<gene>
    <name evidence="12 14" type="primary">dapA</name>
    <name evidence="14" type="ORF">WMO66_01465</name>
</gene>
<keyword evidence="5 12" id="KW-0963">Cytoplasm</keyword>
<keyword evidence="10 12" id="KW-0704">Schiff base</keyword>
<comment type="pathway">
    <text evidence="2 12">Amino-acid biosynthesis; L-lysine biosynthesis via DAP pathway; (S)-tetrahydrodipicolinate from L-aspartate: step 3/4.</text>
</comment>
<dbReference type="EMBL" id="JBBMFF010000085">
    <property type="protein sequence ID" value="MEQ2509927.1"/>
    <property type="molecule type" value="Genomic_DNA"/>
</dbReference>
<comment type="subcellular location">
    <subcellularLocation>
        <location evidence="12">Cytoplasm</location>
    </subcellularLocation>
</comment>
<keyword evidence="15" id="KW-1185">Reference proteome</keyword>
<organism evidence="14 15">
    <name type="scientific">Faecousia intestinalis</name>
    <dbReference type="NCBI Taxonomy" id="3133167"/>
    <lineage>
        <taxon>Bacteria</taxon>
        <taxon>Bacillati</taxon>
        <taxon>Bacillota</taxon>
        <taxon>Clostridia</taxon>
        <taxon>Eubacteriales</taxon>
        <taxon>Oscillospiraceae</taxon>
        <taxon>Faecousia</taxon>
    </lineage>
</organism>
<evidence type="ECO:0000256" key="10">
    <source>
        <dbReference type="ARBA" id="ARBA00023270"/>
    </source>
</evidence>
<accession>A0ABV1G3L5</accession>
<feature type="active site" description="Schiff-base intermediate with substrate" evidence="12">
    <location>
        <position position="163"/>
    </location>
</feature>
<dbReference type="InterPro" id="IPR005263">
    <property type="entry name" value="DapA"/>
</dbReference>
<evidence type="ECO:0000256" key="7">
    <source>
        <dbReference type="ARBA" id="ARBA00022915"/>
    </source>
</evidence>
<evidence type="ECO:0000256" key="3">
    <source>
        <dbReference type="ARBA" id="ARBA00007592"/>
    </source>
</evidence>
<keyword evidence="7 12" id="KW-0220">Diaminopimelate biosynthesis</keyword>
<protein>
    <recommendedName>
        <fullName evidence="4 12">4-hydroxy-tetrahydrodipicolinate synthase</fullName>
        <shortName evidence="12">HTPA synthase</shortName>
        <ecNumber evidence="4 12">4.3.3.7</ecNumber>
    </recommendedName>
</protein>
<sequence length="299" mass="32740">MKKLTGSIVALVTPFHEDGSVDFARLRELCDWHIANGTDAILALGTTGETASTSLEEDIKTLECVIDHVNGRVPVIAGAGSNSSEMQKHKSVIYSQMGASALLCISPYYVKTNEEGMYRHFMMSADAATAPIILYNVPGRTGCKISPDVVRRLSVHPNVMAIKEASGDIGYAMKVARYLSDDFTMYSGNDDITIPLMSLGASGVISVWANVMPRTVHDMVTDYLAGRHEKALQTQLRYLDLINALFMEVNPIPVKTAMNLMGLQAGHFRMPMYPMAPENLGRLKRIMREAGLPVQEAAE</sequence>
<dbReference type="SUPFAM" id="SSF51569">
    <property type="entry name" value="Aldolase"/>
    <property type="match status" value="1"/>
</dbReference>
<keyword evidence="9 12" id="KW-0456">Lyase</keyword>
<dbReference type="HAMAP" id="MF_00418">
    <property type="entry name" value="DapA"/>
    <property type="match status" value="1"/>
</dbReference>
<reference evidence="14 15" key="1">
    <citation type="submission" date="2024-03" db="EMBL/GenBank/DDBJ databases">
        <title>Human intestinal bacterial collection.</title>
        <authorList>
            <person name="Pauvert C."/>
            <person name="Hitch T.C.A."/>
            <person name="Clavel T."/>
        </authorList>
    </citation>
    <scope>NUCLEOTIDE SEQUENCE [LARGE SCALE GENOMIC DNA]</scope>
    <source>
        <strain evidence="14 15">CLA-AA-H192</strain>
    </source>
</reference>
<dbReference type="Gene3D" id="3.20.20.70">
    <property type="entry name" value="Aldolase class I"/>
    <property type="match status" value="1"/>
</dbReference>
<dbReference type="Pfam" id="PF00701">
    <property type="entry name" value="DHDPS"/>
    <property type="match status" value="1"/>
</dbReference>
<dbReference type="RefSeq" id="WP_349134636.1">
    <property type="nucleotide sequence ID" value="NZ_JBBMFF010000085.1"/>
</dbReference>
<evidence type="ECO:0000313" key="14">
    <source>
        <dbReference type="EMBL" id="MEQ2509927.1"/>
    </source>
</evidence>
<dbReference type="Proteomes" id="UP001491552">
    <property type="component" value="Unassembled WGS sequence"/>
</dbReference>
<evidence type="ECO:0000256" key="9">
    <source>
        <dbReference type="ARBA" id="ARBA00023239"/>
    </source>
</evidence>
<dbReference type="PIRSF" id="PIRSF001365">
    <property type="entry name" value="DHDPS"/>
    <property type="match status" value="1"/>
</dbReference>
<dbReference type="EC" id="4.3.3.7" evidence="4 12"/>
<evidence type="ECO:0000256" key="1">
    <source>
        <dbReference type="ARBA" id="ARBA00003294"/>
    </source>
</evidence>
<evidence type="ECO:0000313" key="15">
    <source>
        <dbReference type="Proteomes" id="UP001491552"/>
    </source>
</evidence>
<dbReference type="SMART" id="SM01130">
    <property type="entry name" value="DHDPS"/>
    <property type="match status" value="1"/>
</dbReference>
<name>A0ABV1G3L5_9FIRM</name>
<dbReference type="GO" id="GO:0008840">
    <property type="term" value="F:4-hydroxy-tetrahydrodipicolinate synthase activity"/>
    <property type="evidence" value="ECO:0007669"/>
    <property type="project" value="UniProtKB-EC"/>
</dbReference>
<evidence type="ECO:0000256" key="5">
    <source>
        <dbReference type="ARBA" id="ARBA00022490"/>
    </source>
</evidence>
<evidence type="ECO:0000256" key="4">
    <source>
        <dbReference type="ARBA" id="ARBA00012086"/>
    </source>
</evidence>
<evidence type="ECO:0000256" key="13">
    <source>
        <dbReference type="PIRNR" id="PIRNR001365"/>
    </source>
</evidence>
<evidence type="ECO:0000256" key="12">
    <source>
        <dbReference type="HAMAP-Rule" id="MF_00418"/>
    </source>
</evidence>
<dbReference type="PROSITE" id="PS00666">
    <property type="entry name" value="DHDPS_2"/>
    <property type="match status" value="1"/>
</dbReference>
<comment type="catalytic activity">
    <reaction evidence="11 12">
        <text>L-aspartate 4-semialdehyde + pyruvate = (2S,4S)-4-hydroxy-2,3,4,5-tetrahydrodipicolinate + H2O + H(+)</text>
        <dbReference type="Rhea" id="RHEA:34171"/>
        <dbReference type="ChEBI" id="CHEBI:15361"/>
        <dbReference type="ChEBI" id="CHEBI:15377"/>
        <dbReference type="ChEBI" id="CHEBI:15378"/>
        <dbReference type="ChEBI" id="CHEBI:67139"/>
        <dbReference type="ChEBI" id="CHEBI:537519"/>
        <dbReference type="EC" id="4.3.3.7"/>
    </reaction>
</comment>
<comment type="caution">
    <text evidence="12">Was originally thought to be a dihydrodipicolinate synthase (DHDPS), catalyzing the condensation of (S)-aspartate-beta-semialdehyde [(S)-ASA] and pyruvate to dihydrodipicolinate (DHDP). However, it was shown in E.coli that the product of the enzymatic reaction is not dihydrodipicolinate but in fact (4S)-4-hydroxy-2,3,4,5-tetrahydro-(2S)-dipicolinic acid (HTPA), and that the consecutive dehydration reaction leading to DHDP is not spontaneous but catalyzed by DapB.</text>
</comment>
<dbReference type="PANTHER" id="PTHR12128:SF66">
    <property type="entry name" value="4-HYDROXY-2-OXOGLUTARATE ALDOLASE, MITOCHONDRIAL"/>
    <property type="match status" value="1"/>
</dbReference>
<feature type="binding site" evidence="12">
    <location>
        <position position="205"/>
    </location>
    <ligand>
        <name>pyruvate</name>
        <dbReference type="ChEBI" id="CHEBI:15361"/>
    </ligand>
</feature>